<evidence type="ECO:0000256" key="7">
    <source>
        <dbReference type="SAM" id="MobiDB-lite"/>
    </source>
</evidence>
<dbReference type="PANTHER" id="PTHR11878:SF65">
    <property type="entry name" value="NA_CA-EXCHANGE PROTEIN, ISOFORM G"/>
    <property type="match status" value="1"/>
</dbReference>
<feature type="transmembrane region" description="Helical" evidence="8">
    <location>
        <begin position="78"/>
        <end position="103"/>
    </location>
</feature>
<evidence type="ECO:0000313" key="10">
    <source>
        <dbReference type="EMBL" id="OLQ09232.1"/>
    </source>
</evidence>
<evidence type="ECO:0000259" key="9">
    <source>
        <dbReference type="Pfam" id="PF01699"/>
    </source>
</evidence>
<reference evidence="10 11" key="1">
    <citation type="submission" date="2016-02" db="EMBL/GenBank/DDBJ databases">
        <title>Genome analysis of coral dinoflagellate symbionts highlights evolutionary adaptations to a symbiotic lifestyle.</title>
        <authorList>
            <person name="Aranda M."/>
            <person name="Li Y."/>
            <person name="Liew Y.J."/>
            <person name="Baumgarten S."/>
            <person name="Simakov O."/>
            <person name="Wilson M."/>
            <person name="Piel J."/>
            <person name="Ashoor H."/>
            <person name="Bougouffa S."/>
            <person name="Bajic V.B."/>
            <person name="Ryu T."/>
            <person name="Ravasi T."/>
            <person name="Bayer T."/>
            <person name="Micklem G."/>
            <person name="Kim H."/>
            <person name="Bhak J."/>
            <person name="Lajeunesse T.C."/>
            <person name="Voolstra C.R."/>
        </authorList>
    </citation>
    <scope>NUCLEOTIDE SEQUENCE [LARGE SCALE GENOMIC DNA]</scope>
    <source>
        <strain evidence="10 11">CCMP2467</strain>
    </source>
</reference>
<comment type="caution">
    <text evidence="10">The sequence shown here is derived from an EMBL/GenBank/DDBJ whole genome shotgun (WGS) entry which is preliminary data.</text>
</comment>
<keyword evidence="6 8" id="KW-0472">Membrane</keyword>
<feature type="compositionally biased region" description="Basic and acidic residues" evidence="7">
    <location>
        <begin position="21"/>
        <end position="33"/>
    </location>
</feature>
<gene>
    <name evidence="10" type="primary">Slc8a3</name>
    <name evidence="10" type="ORF">AK812_SmicGene7169</name>
</gene>
<dbReference type="Gene3D" id="1.20.1420.30">
    <property type="entry name" value="NCX, central ion-binding region"/>
    <property type="match status" value="1"/>
</dbReference>
<dbReference type="PANTHER" id="PTHR11878">
    <property type="entry name" value="SODIUM/CALCIUM EXCHANGER"/>
    <property type="match status" value="1"/>
</dbReference>
<feature type="region of interest" description="Disordered" evidence="7">
    <location>
        <begin position="19"/>
        <end position="39"/>
    </location>
</feature>
<evidence type="ECO:0000313" key="11">
    <source>
        <dbReference type="Proteomes" id="UP000186817"/>
    </source>
</evidence>
<dbReference type="EMBL" id="LSRX01000101">
    <property type="protein sequence ID" value="OLQ09232.1"/>
    <property type="molecule type" value="Genomic_DNA"/>
</dbReference>
<evidence type="ECO:0000256" key="5">
    <source>
        <dbReference type="ARBA" id="ARBA00023065"/>
    </source>
</evidence>
<dbReference type="AlphaFoldDB" id="A0A1Q9EP80"/>
<keyword evidence="11" id="KW-1185">Reference proteome</keyword>
<evidence type="ECO:0000256" key="4">
    <source>
        <dbReference type="ARBA" id="ARBA00022989"/>
    </source>
</evidence>
<dbReference type="InterPro" id="IPR051171">
    <property type="entry name" value="CaCA"/>
</dbReference>
<feature type="domain" description="Sodium/calcium exchanger membrane region" evidence="9">
    <location>
        <begin position="81"/>
        <end position="246"/>
    </location>
</feature>
<dbReference type="Proteomes" id="UP000186817">
    <property type="component" value="Unassembled WGS sequence"/>
</dbReference>
<name>A0A1Q9EP80_SYMMI</name>
<comment type="subcellular location">
    <subcellularLocation>
        <location evidence="1">Endomembrane system</location>
        <topology evidence="1">Multi-pass membrane protein</topology>
    </subcellularLocation>
</comment>
<evidence type="ECO:0000256" key="1">
    <source>
        <dbReference type="ARBA" id="ARBA00004127"/>
    </source>
</evidence>
<dbReference type="InterPro" id="IPR044880">
    <property type="entry name" value="NCX_ion-bd_dom_sf"/>
</dbReference>
<feature type="transmembrane region" description="Helical" evidence="8">
    <location>
        <begin position="199"/>
        <end position="224"/>
    </location>
</feature>
<evidence type="ECO:0000256" key="2">
    <source>
        <dbReference type="ARBA" id="ARBA00022448"/>
    </source>
</evidence>
<dbReference type="GO" id="GO:0012505">
    <property type="term" value="C:endomembrane system"/>
    <property type="evidence" value="ECO:0007669"/>
    <property type="project" value="UniProtKB-SubCell"/>
</dbReference>
<proteinExistence type="predicted"/>
<feature type="transmembrane region" description="Helical" evidence="8">
    <location>
        <begin position="236"/>
        <end position="261"/>
    </location>
</feature>
<organism evidence="10 11">
    <name type="scientific">Symbiodinium microadriaticum</name>
    <name type="common">Dinoflagellate</name>
    <name type="synonym">Zooxanthella microadriatica</name>
    <dbReference type="NCBI Taxonomy" id="2951"/>
    <lineage>
        <taxon>Eukaryota</taxon>
        <taxon>Sar</taxon>
        <taxon>Alveolata</taxon>
        <taxon>Dinophyceae</taxon>
        <taxon>Suessiales</taxon>
        <taxon>Symbiodiniaceae</taxon>
        <taxon>Symbiodinium</taxon>
    </lineage>
</organism>
<keyword evidence="5" id="KW-0406">Ion transport</keyword>
<evidence type="ECO:0000256" key="3">
    <source>
        <dbReference type="ARBA" id="ARBA00022692"/>
    </source>
</evidence>
<protein>
    <submittedName>
        <fullName evidence="10">Sodium/calcium exchanger 3</fullName>
    </submittedName>
</protein>
<dbReference type="GO" id="GO:0098703">
    <property type="term" value="P:calcium ion import across plasma membrane"/>
    <property type="evidence" value="ECO:0007669"/>
    <property type="project" value="TreeGrafter"/>
</dbReference>
<dbReference type="Pfam" id="PF01699">
    <property type="entry name" value="Na_Ca_ex"/>
    <property type="match status" value="1"/>
</dbReference>
<keyword evidence="3 8" id="KW-0812">Transmembrane</keyword>
<evidence type="ECO:0000256" key="6">
    <source>
        <dbReference type="ARBA" id="ARBA00023136"/>
    </source>
</evidence>
<dbReference type="OrthoDB" id="420409at2759"/>
<keyword evidence="4 8" id="KW-1133">Transmembrane helix</keyword>
<dbReference type="InterPro" id="IPR004837">
    <property type="entry name" value="NaCa_Exmemb"/>
</dbReference>
<keyword evidence="2" id="KW-0813">Transport</keyword>
<sequence length="591" mass="65344">MGTLTLRIKGLKRPKLLRTSGAKEEATKRRESARAPPSGVAMDNVTVEEARICEEGGSGQWLPMGGEWELNLNPRVRMILYFIGMLYSFMGVSIVADLFMSAIERVTSVQRCVQIGTSKRYKTSPVWNETVATLTLMALGSSAPEIMLSLNDIIKRTFVQGKLGASTIVGSAAFNLFVIVAVCINAIPAGESRQIKQRGVYAITAFFSIFAYVWLLFICVVSSIDEIELWEGAITFLYFPVFVTVTVIVCYLSDIGVANCVSQPNHVRIFWSTDAGSVLAQSKHWLTSPEWSPAMVLLEREDVQSLSMLFPPVVEPCWDDSFLTQAQSWFQKLRELLQAGNMQTSGVDQCLAILHHEDEDFLPSKQSVGDRIVKIRRAAEQQQRNAGVNGGLGFSEELRKAMSAAFPGSSAQNRPGSTGLIRVVGARAAAADSGFCNDELETGMLVIFECGKNRLLPCRVGRILRIMREHSRESTAIIEVWRDIAKPGKYERPNLFGTWSPPTKVAEVSAAKRRRGCALQHVITIPLGKVLVWPLTLEAKEGQDASDESGKIPLAAMHFHAFSARGCSQSWMQRRSPAFFVATRASRCLYF</sequence>
<dbReference type="GO" id="GO:0016020">
    <property type="term" value="C:membrane"/>
    <property type="evidence" value="ECO:0007669"/>
    <property type="project" value="InterPro"/>
</dbReference>
<feature type="transmembrane region" description="Helical" evidence="8">
    <location>
        <begin position="163"/>
        <end position="187"/>
    </location>
</feature>
<dbReference type="GO" id="GO:0005432">
    <property type="term" value="F:calcium:sodium antiporter activity"/>
    <property type="evidence" value="ECO:0007669"/>
    <property type="project" value="TreeGrafter"/>
</dbReference>
<evidence type="ECO:0000256" key="8">
    <source>
        <dbReference type="SAM" id="Phobius"/>
    </source>
</evidence>
<accession>A0A1Q9EP80</accession>